<evidence type="ECO:0000313" key="5">
    <source>
        <dbReference type="Proteomes" id="UP000199622"/>
    </source>
</evidence>
<dbReference type="Gene3D" id="1.10.10.10">
    <property type="entry name" value="Winged helix-like DNA-binding domain superfamily/Winged helix DNA-binding domain"/>
    <property type="match status" value="1"/>
</dbReference>
<feature type="domain" description="ANTAR" evidence="3">
    <location>
        <begin position="193"/>
        <end position="254"/>
    </location>
</feature>
<dbReference type="GO" id="GO:0003723">
    <property type="term" value="F:RNA binding"/>
    <property type="evidence" value="ECO:0007669"/>
    <property type="project" value="InterPro"/>
</dbReference>
<dbReference type="Pfam" id="PF13185">
    <property type="entry name" value="GAF_2"/>
    <property type="match status" value="1"/>
</dbReference>
<keyword evidence="5" id="KW-1185">Reference proteome</keyword>
<dbReference type="InterPro" id="IPR003018">
    <property type="entry name" value="GAF"/>
</dbReference>
<protein>
    <submittedName>
        <fullName evidence="4">ANTAR domain-containing protein</fullName>
    </submittedName>
</protein>
<evidence type="ECO:0000256" key="2">
    <source>
        <dbReference type="ARBA" id="ARBA00023163"/>
    </source>
</evidence>
<dbReference type="InterPro" id="IPR005561">
    <property type="entry name" value="ANTAR"/>
</dbReference>
<dbReference type="STRING" id="208445.SAMN04489727_7202"/>
<name>A0A1H4ZBR9_9PSEU</name>
<dbReference type="AlphaFoldDB" id="A0A1H4ZBR9"/>
<dbReference type="Gene3D" id="3.30.450.40">
    <property type="match status" value="1"/>
</dbReference>
<dbReference type="EMBL" id="FNSO01000004">
    <property type="protein sequence ID" value="SED27599.1"/>
    <property type="molecule type" value="Genomic_DNA"/>
</dbReference>
<evidence type="ECO:0000256" key="1">
    <source>
        <dbReference type="ARBA" id="ARBA00023015"/>
    </source>
</evidence>
<dbReference type="InterPro" id="IPR036388">
    <property type="entry name" value="WH-like_DNA-bd_sf"/>
</dbReference>
<keyword evidence="1" id="KW-0805">Transcription regulation</keyword>
<dbReference type="Proteomes" id="UP000199622">
    <property type="component" value="Unassembled WGS sequence"/>
</dbReference>
<evidence type="ECO:0000313" key="4">
    <source>
        <dbReference type="EMBL" id="SED27599.1"/>
    </source>
</evidence>
<dbReference type="PROSITE" id="PS50921">
    <property type="entry name" value="ANTAR"/>
    <property type="match status" value="1"/>
</dbReference>
<dbReference type="SUPFAM" id="SSF55781">
    <property type="entry name" value="GAF domain-like"/>
    <property type="match status" value="1"/>
</dbReference>
<reference evidence="5" key="1">
    <citation type="submission" date="2016-10" db="EMBL/GenBank/DDBJ databases">
        <authorList>
            <person name="Varghese N."/>
            <person name="Submissions S."/>
        </authorList>
    </citation>
    <scope>NUCLEOTIDE SEQUENCE [LARGE SCALE GENOMIC DNA]</scope>
    <source>
        <strain evidence="5">DSM 44544</strain>
    </source>
</reference>
<dbReference type="Pfam" id="PF03861">
    <property type="entry name" value="ANTAR"/>
    <property type="match status" value="1"/>
</dbReference>
<dbReference type="SMART" id="SM01012">
    <property type="entry name" value="ANTAR"/>
    <property type="match status" value="1"/>
</dbReference>
<proteinExistence type="predicted"/>
<dbReference type="InterPro" id="IPR029016">
    <property type="entry name" value="GAF-like_dom_sf"/>
</dbReference>
<evidence type="ECO:0000259" key="3">
    <source>
        <dbReference type="PROSITE" id="PS50921"/>
    </source>
</evidence>
<gene>
    <name evidence="4" type="ORF">SAMN04489727_7202</name>
</gene>
<accession>A0A1H4ZBR9</accession>
<organism evidence="4 5">
    <name type="scientific">Amycolatopsis tolypomycina</name>
    <dbReference type="NCBI Taxonomy" id="208445"/>
    <lineage>
        <taxon>Bacteria</taxon>
        <taxon>Bacillati</taxon>
        <taxon>Actinomycetota</taxon>
        <taxon>Actinomycetes</taxon>
        <taxon>Pseudonocardiales</taxon>
        <taxon>Pseudonocardiaceae</taxon>
        <taxon>Amycolatopsis</taxon>
    </lineage>
</organism>
<sequence>MAITNTDPEGTGCRNAELAGGGFAVAEVEDLRASVLAALGEAGPGSGVDVVGRVCRACVRLLPVDGAAVSVVAGTGHREIVYASDAVSTALAELQFSLGEGPCFEAQTSGGPVLVPDLAAGPPPAWPIFAAEAAAQPVAALFTFPVQIGAVRVATLDTYRSTPGSLDATELSTALQVADIAALALSGLRDGGERWLDGDGRWMEGAGMRFREVHQATGMLIAHLDLPASAALARLRAYAFGHGRSLRDVAADIVAGRLRLDEEFR</sequence>
<keyword evidence="2" id="KW-0804">Transcription</keyword>